<protein>
    <submittedName>
        <fullName evidence="10">Cytochrome c</fullName>
    </submittedName>
</protein>
<comment type="caution">
    <text evidence="10">The sequence shown here is derived from an EMBL/GenBank/DDBJ whole genome shotgun (WGS) entry which is preliminary data.</text>
</comment>
<feature type="chain" id="PRO_5047016548" evidence="8">
    <location>
        <begin position="19"/>
        <end position="127"/>
    </location>
</feature>
<keyword evidence="3 6" id="KW-0479">Metal-binding</keyword>
<keyword evidence="8" id="KW-0732">Signal</keyword>
<feature type="domain" description="Cytochrome c" evidence="9">
    <location>
        <begin position="52"/>
        <end position="127"/>
    </location>
</feature>
<sequence>MKKTTLPLVLVMAAILMAATGCGGNNNTNNAPPPANNSNNAPAAPPAGNAGTVDATAEAVYKQQCISCHAADLSGGVGPNLQKIGATMSADQISTQIQNGGGGMPPFKGTLTDDEITALTDWLANHK</sequence>
<dbReference type="PANTHER" id="PTHR37823:SF4">
    <property type="entry name" value="MENAQUINOL-CYTOCHROME C REDUCTASE CYTOCHROME B_C SUBUNIT"/>
    <property type="match status" value="1"/>
</dbReference>
<keyword evidence="4" id="KW-0249">Electron transport</keyword>
<dbReference type="InterPro" id="IPR009056">
    <property type="entry name" value="Cyt_c-like_dom"/>
</dbReference>
<dbReference type="PANTHER" id="PTHR37823">
    <property type="entry name" value="CYTOCHROME C-553-LIKE"/>
    <property type="match status" value="1"/>
</dbReference>
<accession>A0ABS7BZ97</accession>
<evidence type="ECO:0000256" key="7">
    <source>
        <dbReference type="SAM" id="MobiDB-lite"/>
    </source>
</evidence>
<evidence type="ECO:0000256" key="2">
    <source>
        <dbReference type="ARBA" id="ARBA00022617"/>
    </source>
</evidence>
<dbReference type="PIRSF" id="PIRSF000025">
    <property type="entry name" value="Cytc_Bsub_c550"/>
    <property type="match status" value="1"/>
</dbReference>
<keyword evidence="1" id="KW-0813">Transport</keyword>
<gene>
    <name evidence="10" type="ORF">K0U00_07955</name>
</gene>
<evidence type="ECO:0000313" key="10">
    <source>
        <dbReference type="EMBL" id="MBW7453969.1"/>
    </source>
</evidence>
<evidence type="ECO:0000256" key="6">
    <source>
        <dbReference type="PROSITE-ProRule" id="PRU00433"/>
    </source>
</evidence>
<keyword evidence="11" id="KW-1185">Reference proteome</keyword>
<dbReference type="Pfam" id="PF13442">
    <property type="entry name" value="Cytochrome_CBB3"/>
    <property type="match status" value="1"/>
</dbReference>
<evidence type="ECO:0000259" key="9">
    <source>
        <dbReference type="PROSITE" id="PS51007"/>
    </source>
</evidence>
<dbReference type="InterPro" id="IPR036909">
    <property type="entry name" value="Cyt_c-like_dom_sf"/>
</dbReference>
<dbReference type="SUPFAM" id="SSF46626">
    <property type="entry name" value="Cytochrome c"/>
    <property type="match status" value="1"/>
</dbReference>
<dbReference type="PROSITE" id="PS51257">
    <property type="entry name" value="PROKAR_LIPOPROTEIN"/>
    <property type="match status" value="1"/>
</dbReference>
<feature type="signal peptide" evidence="8">
    <location>
        <begin position="1"/>
        <end position="18"/>
    </location>
</feature>
<dbReference type="InterPro" id="IPR012218">
    <property type="entry name" value="Cyt_c_BACSU-c550-type"/>
</dbReference>
<proteinExistence type="predicted"/>
<dbReference type="InterPro" id="IPR051811">
    <property type="entry name" value="Cytochrome_c550/c551-like"/>
</dbReference>
<dbReference type="Proteomes" id="UP001519887">
    <property type="component" value="Unassembled WGS sequence"/>
</dbReference>
<evidence type="ECO:0000256" key="8">
    <source>
        <dbReference type="SAM" id="SignalP"/>
    </source>
</evidence>
<dbReference type="RefSeq" id="WP_210037582.1">
    <property type="nucleotide sequence ID" value="NZ_JBHLVU010000004.1"/>
</dbReference>
<evidence type="ECO:0000256" key="1">
    <source>
        <dbReference type="ARBA" id="ARBA00022448"/>
    </source>
</evidence>
<keyword evidence="5 6" id="KW-0408">Iron</keyword>
<dbReference type="Gene3D" id="1.10.760.10">
    <property type="entry name" value="Cytochrome c-like domain"/>
    <property type="match status" value="1"/>
</dbReference>
<evidence type="ECO:0000256" key="3">
    <source>
        <dbReference type="ARBA" id="ARBA00022723"/>
    </source>
</evidence>
<evidence type="ECO:0000256" key="4">
    <source>
        <dbReference type="ARBA" id="ARBA00022982"/>
    </source>
</evidence>
<keyword evidence="2 6" id="KW-0349">Heme</keyword>
<feature type="region of interest" description="Disordered" evidence="7">
    <location>
        <begin position="27"/>
        <end position="51"/>
    </location>
</feature>
<dbReference type="PROSITE" id="PS51007">
    <property type="entry name" value="CYTC"/>
    <property type="match status" value="1"/>
</dbReference>
<reference evidence="10 11" key="1">
    <citation type="submission" date="2021-07" db="EMBL/GenBank/DDBJ databases">
        <title>Paenibacillus radiodurans sp. nov., isolated from the southeastern edge of Tengger Desert.</title>
        <authorList>
            <person name="Zhang G."/>
        </authorList>
    </citation>
    <scope>NUCLEOTIDE SEQUENCE [LARGE SCALE GENOMIC DNA]</scope>
    <source>
        <strain evidence="10 11">CCM 7311</strain>
    </source>
</reference>
<dbReference type="EMBL" id="JAHZIK010000138">
    <property type="protein sequence ID" value="MBW7453969.1"/>
    <property type="molecule type" value="Genomic_DNA"/>
</dbReference>
<evidence type="ECO:0000256" key="5">
    <source>
        <dbReference type="ARBA" id="ARBA00023004"/>
    </source>
</evidence>
<name>A0ABS7BZ97_9BACL</name>
<evidence type="ECO:0000313" key="11">
    <source>
        <dbReference type="Proteomes" id="UP001519887"/>
    </source>
</evidence>
<organism evidence="10 11">
    <name type="scientific">Paenibacillus sepulcri</name>
    <dbReference type="NCBI Taxonomy" id="359917"/>
    <lineage>
        <taxon>Bacteria</taxon>
        <taxon>Bacillati</taxon>
        <taxon>Bacillota</taxon>
        <taxon>Bacilli</taxon>
        <taxon>Bacillales</taxon>
        <taxon>Paenibacillaceae</taxon>
        <taxon>Paenibacillus</taxon>
    </lineage>
</organism>